<dbReference type="InterPro" id="IPR036157">
    <property type="entry name" value="dUTPase-like_sf"/>
</dbReference>
<protein>
    <recommendedName>
        <fullName evidence="4">Deoxycytidine triphosphate deaminase</fullName>
    </recommendedName>
</protein>
<feature type="transmembrane region" description="Helical" evidence="1">
    <location>
        <begin position="221"/>
        <end position="247"/>
    </location>
</feature>
<sequence>MLLSDVDIKNELIDGENLIIYPLKLENIKGSSINLTASKYAWRISDGHSAVTNNKIRIPANETVCIYTEESFWVSRRIGGTYHSKVSQVSTGLGHISTTLDPQWLGLSLIAVHNHTKEPKDITVGKTFVSIMLSYLNTPATKGKNENAASRQDLSSEFQLTDEDKEFLRRDMFRSYEGLKTAMINSNSYKVLRQERDEVIKEERERIQNQKTQKKEFKQTFWFPLAVALIAAGVSSTLSTLLAYIYLK</sequence>
<accession>A0A158RHT6</accession>
<dbReference type="SUPFAM" id="SSF51283">
    <property type="entry name" value="dUTPase-like"/>
    <property type="match status" value="1"/>
</dbReference>
<keyword evidence="1" id="KW-0812">Transmembrane</keyword>
<name>A0A158RHT6_BACC3</name>
<dbReference type="KEGG" id="bcx:BCA_3279"/>
<dbReference type="Proteomes" id="UP000002210">
    <property type="component" value="Chromosome"/>
</dbReference>
<dbReference type="AlphaFoldDB" id="A0A158RHT6"/>
<dbReference type="Gene3D" id="2.70.40.10">
    <property type="match status" value="1"/>
</dbReference>
<dbReference type="RefSeq" id="WP_000926950.1">
    <property type="nucleotide sequence ID" value="NC_012472.1"/>
</dbReference>
<reference evidence="2 3" key="1">
    <citation type="submission" date="2009-02" db="EMBL/GenBank/DDBJ databases">
        <title>Genome sequence of Bacillus cereus 03BB102.</title>
        <authorList>
            <person name="Dodson R.J."/>
            <person name="Jackson P."/>
            <person name="Munk A.C."/>
            <person name="Brettin T."/>
            <person name="Bruce D."/>
            <person name="Detter C."/>
            <person name="Tapia R."/>
            <person name="Han C."/>
            <person name="Sutton G."/>
            <person name="Sims D."/>
        </authorList>
    </citation>
    <scope>NUCLEOTIDE SEQUENCE [LARGE SCALE GENOMIC DNA]</scope>
    <source>
        <strain evidence="2 3">03BB102</strain>
    </source>
</reference>
<evidence type="ECO:0008006" key="4">
    <source>
        <dbReference type="Google" id="ProtNLM"/>
    </source>
</evidence>
<evidence type="ECO:0000256" key="1">
    <source>
        <dbReference type="SAM" id="Phobius"/>
    </source>
</evidence>
<keyword evidence="1" id="KW-1133">Transmembrane helix</keyword>
<evidence type="ECO:0000313" key="3">
    <source>
        <dbReference type="Proteomes" id="UP000002210"/>
    </source>
</evidence>
<dbReference type="EMBL" id="CP001407">
    <property type="protein sequence ID" value="ACO26553.1"/>
    <property type="molecule type" value="Genomic_DNA"/>
</dbReference>
<organism evidence="2 3">
    <name type="scientific">Bacillus cereus (strain 03BB102)</name>
    <dbReference type="NCBI Taxonomy" id="572264"/>
    <lineage>
        <taxon>Bacteria</taxon>
        <taxon>Bacillati</taxon>
        <taxon>Bacillota</taxon>
        <taxon>Bacilli</taxon>
        <taxon>Bacillales</taxon>
        <taxon>Bacillaceae</taxon>
        <taxon>Bacillus</taxon>
        <taxon>Bacillus cereus group</taxon>
    </lineage>
</organism>
<dbReference type="PATRIC" id="fig|572264.18.peg.3238"/>
<keyword evidence="1" id="KW-0472">Membrane</keyword>
<evidence type="ECO:0000313" key="2">
    <source>
        <dbReference type="EMBL" id="ACO26553.1"/>
    </source>
</evidence>
<proteinExistence type="predicted"/>
<gene>
    <name evidence="2" type="ordered locus">BCA_3279</name>
</gene>